<keyword evidence="2" id="KW-0472">Membrane</keyword>
<keyword evidence="2" id="KW-1133">Transmembrane helix</keyword>
<keyword evidence="4" id="KW-1185">Reference proteome</keyword>
<dbReference type="AlphaFoldDB" id="A0A3P7P3D8"/>
<evidence type="ECO:0000256" key="2">
    <source>
        <dbReference type="SAM" id="Phobius"/>
    </source>
</evidence>
<dbReference type="Gene3D" id="1.20.58.390">
    <property type="entry name" value="Neurotransmitter-gated ion-channel transmembrane domain"/>
    <property type="match status" value="1"/>
</dbReference>
<dbReference type="InterPro" id="IPR036719">
    <property type="entry name" value="Neuro-gated_channel_TM_sf"/>
</dbReference>
<dbReference type="EMBL" id="UYRU01107536">
    <property type="protein sequence ID" value="VDN43348.1"/>
    <property type="molecule type" value="Genomic_DNA"/>
</dbReference>
<proteinExistence type="predicted"/>
<dbReference type="InterPro" id="IPR038050">
    <property type="entry name" value="Neuro_actylchol_rec"/>
</dbReference>
<dbReference type="GO" id="GO:0006811">
    <property type="term" value="P:monoatomic ion transport"/>
    <property type="evidence" value="ECO:0007669"/>
    <property type="project" value="InterPro"/>
</dbReference>
<accession>A0A3P7P3D8</accession>
<gene>
    <name evidence="3" type="ORF">DILT_LOCUS19068</name>
</gene>
<keyword evidence="2" id="KW-0812">Transmembrane</keyword>
<protein>
    <recommendedName>
        <fullName evidence="5">Neurotransmitter-gated ion-channel transmembrane domain-containing protein</fullName>
    </recommendedName>
</protein>
<dbReference type="Proteomes" id="UP000281553">
    <property type="component" value="Unassembled WGS sequence"/>
</dbReference>
<reference evidence="3 4" key="1">
    <citation type="submission" date="2018-11" db="EMBL/GenBank/DDBJ databases">
        <authorList>
            <consortium name="Pathogen Informatics"/>
        </authorList>
    </citation>
    <scope>NUCLEOTIDE SEQUENCE [LARGE SCALE GENOMIC DNA]</scope>
</reference>
<evidence type="ECO:0000256" key="1">
    <source>
        <dbReference type="SAM" id="MobiDB-lite"/>
    </source>
</evidence>
<feature type="region of interest" description="Disordered" evidence="1">
    <location>
        <begin position="1"/>
        <end position="26"/>
    </location>
</feature>
<dbReference type="OrthoDB" id="6287756at2759"/>
<name>A0A3P7P3D8_DIBLA</name>
<evidence type="ECO:0000313" key="3">
    <source>
        <dbReference type="EMBL" id="VDN43348.1"/>
    </source>
</evidence>
<organism evidence="3 4">
    <name type="scientific">Dibothriocephalus latus</name>
    <name type="common">Fish tapeworm</name>
    <name type="synonym">Diphyllobothrium latum</name>
    <dbReference type="NCBI Taxonomy" id="60516"/>
    <lineage>
        <taxon>Eukaryota</taxon>
        <taxon>Metazoa</taxon>
        <taxon>Spiralia</taxon>
        <taxon>Lophotrochozoa</taxon>
        <taxon>Platyhelminthes</taxon>
        <taxon>Cestoda</taxon>
        <taxon>Eucestoda</taxon>
        <taxon>Diphyllobothriidea</taxon>
        <taxon>Diphyllobothriidae</taxon>
        <taxon>Dibothriocephalus</taxon>
    </lineage>
</organism>
<feature type="transmembrane region" description="Helical" evidence="2">
    <location>
        <begin position="116"/>
        <end position="136"/>
    </location>
</feature>
<evidence type="ECO:0000313" key="4">
    <source>
        <dbReference type="Proteomes" id="UP000281553"/>
    </source>
</evidence>
<dbReference type="SUPFAM" id="SSF90112">
    <property type="entry name" value="Neurotransmitter-gated ion-channel transmembrane pore"/>
    <property type="match status" value="1"/>
</dbReference>
<feature type="compositionally biased region" description="Acidic residues" evidence="1">
    <location>
        <begin position="71"/>
        <end position="81"/>
    </location>
</feature>
<sequence>MLSNDSKTPGSYGRGSGSSLEEGGGDLLHTLFPEQMRKAKALCAPPGHMYATDEFLLTSAADRFCHSLLAEEEEEEEEEPVVGEQWLSRKPVKKSEDQQQKEPVILFSAIDGYSRFLFPSCFMLYNCFYWLYYLVLKKKD</sequence>
<dbReference type="GO" id="GO:0016020">
    <property type="term" value="C:membrane"/>
    <property type="evidence" value="ECO:0007669"/>
    <property type="project" value="InterPro"/>
</dbReference>
<feature type="region of interest" description="Disordered" evidence="1">
    <location>
        <begin position="71"/>
        <end position="99"/>
    </location>
</feature>
<evidence type="ECO:0008006" key="5">
    <source>
        <dbReference type="Google" id="ProtNLM"/>
    </source>
</evidence>